<dbReference type="AlphaFoldDB" id="A0A0L8G0M2"/>
<gene>
    <name evidence="1" type="ORF">OCBIM_22002816mg</name>
</gene>
<dbReference type="EMBL" id="KQ424788">
    <property type="protein sequence ID" value="KOF70468.1"/>
    <property type="molecule type" value="Genomic_DNA"/>
</dbReference>
<protein>
    <submittedName>
        <fullName evidence="1">Uncharacterized protein</fullName>
    </submittedName>
</protein>
<proteinExistence type="predicted"/>
<reference evidence="1" key="1">
    <citation type="submission" date="2015-07" db="EMBL/GenBank/DDBJ databases">
        <title>MeaNS - Measles Nucleotide Surveillance Program.</title>
        <authorList>
            <person name="Tran T."/>
            <person name="Druce J."/>
        </authorList>
    </citation>
    <scope>NUCLEOTIDE SEQUENCE</scope>
    <source>
        <strain evidence="1">UCB-OBI-ISO-001</strain>
        <tissue evidence="1">Gonad</tissue>
    </source>
</reference>
<organism evidence="1">
    <name type="scientific">Octopus bimaculoides</name>
    <name type="common">California two-spotted octopus</name>
    <dbReference type="NCBI Taxonomy" id="37653"/>
    <lineage>
        <taxon>Eukaryota</taxon>
        <taxon>Metazoa</taxon>
        <taxon>Spiralia</taxon>
        <taxon>Lophotrochozoa</taxon>
        <taxon>Mollusca</taxon>
        <taxon>Cephalopoda</taxon>
        <taxon>Coleoidea</taxon>
        <taxon>Octopodiformes</taxon>
        <taxon>Octopoda</taxon>
        <taxon>Incirrata</taxon>
        <taxon>Octopodidae</taxon>
        <taxon>Octopus</taxon>
    </lineage>
</organism>
<evidence type="ECO:0000313" key="1">
    <source>
        <dbReference type="EMBL" id="KOF70468.1"/>
    </source>
</evidence>
<name>A0A0L8G0M2_OCTBM</name>
<accession>A0A0L8G0M2</accession>
<sequence>MPCPFGMSLQDTVSVSRRPVQDAGETGKPSLTLLFSVRRYLKCGLMLNTCCPAKEEYSCRLSQL</sequence>